<reference evidence="3" key="1">
    <citation type="submission" date="2023-01" db="EMBL/GenBank/DDBJ databases">
        <title>Human gut microbiome strain richness.</title>
        <authorList>
            <person name="Chen-Liaw A."/>
        </authorList>
    </citation>
    <scope>NUCLEOTIDE SEQUENCE</scope>
    <source>
        <strain evidence="3">2225st1_A6_2225SCRN_200828</strain>
    </source>
</reference>
<name>A0AAW6CCJ2_FLAPL</name>
<proteinExistence type="predicted"/>
<dbReference type="AlphaFoldDB" id="A0AAW6CCJ2"/>
<dbReference type="InterPro" id="IPR024301">
    <property type="entry name" value="Amidase_6"/>
</dbReference>
<sequence length="620" mass="68412">MKKRVRFLALFLVSALLFGNCYTVKATTSESAVTDTAEGYLSLLAREMYLYEEADVTPFTLSSRNMELQPKVAMEMWQTDELIKVEEDLKTIEDIAEFTKYYRKASGITRENFNVDYTFDDIQIDGEYATLTAKEHISFHYTHIPGFEELTELINTYWLELANVEGNWVVVKMTSDCIFTPEEIESGIDLKSAIAQVSEAPEYEPASDDEGTTEVGYGVDEIPFEVDEPIEVDLIEMTEEDKAEWERVMEETYQTPVVTNEEATAPAANYTVHRAVGYDKNAAIQYAKTYWGEGVINGFNWRNEEVFHEYGQYEGQGDCQNFASQCIYAGLGGSNAVAAVKNKLRPAVPGTSTNGWYGSPNYTGCSKGWFSTSGFRNYHDTIVSNKSALLTSAPREFIPTKSSKPSKDIGSNYKSALLGSLAHVYGNSKQLGHAIFITSVNGDSWSQVLYTAHSPSALNAAITDFIGPNKQMMVFTITGMRDSRSCAYSGHQYSSPTNNNYDCTCNSCGFVRLMVRPTSPSAYADITYGTTKSVGGSATRFPDNTSGTGVANKCYQMAMCVTKPDGSSAWAPAVQNASSISTSIKFNQRGIWKIEVVGRDIAPTLAGSTSVSNTFTIRVK</sequence>
<evidence type="ECO:0000313" key="4">
    <source>
        <dbReference type="Proteomes" id="UP001211006"/>
    </source>
</evidence>
<comment type="caution">
    <text evidence="3">The sequence shown here is derived from an EMBL/GenBank/DDBJ whole genome shotgun (WGS) entry which is preliminary data.</text>
</comment>
<evidence type="ECO:0000313" key="3">
    <source>
        <dbReference type="EMBL" id="MDB7908971.1"/>
    </source>
</evidence>
<gene>
    <name evidence="3" type="ORF">PND83_23630</name>
</gene>
<evidence type="ECO:0000256" key="1">
    <source>
        <dbReference type="SAM" id="SignalP"/>
    </source>
</evidence>
<feature type="signal peptide" evidence="1">
    <location>
        <begin position="1"/>
        <end position="26"/>
    </location>
</feature>
<dbReference type="Proteomes" id="UP001211006">
    <property type="component" value="Unassembled WGS sequence"/>
</dbReference>
<feature type="chain" id="PRO_5043375228" evidence="1">
    <location>
        <begin position="27"/>
        <end position="620"/>
    </location>
</feature>
<dbReference type="Pfam" id="PF12671">
    <property type="entry name" value="Amidase_6"/>
    <property type="match status" value="1"/>
</dbReference>
<keyword evidence="1" id="KW-0732">Signal</keyword>
<feature type="domain" description="Putative amidase" evidence="2">
    <location>
        <begin position="278"/>
        <end position="463"/>
    </location>
</feature>
<evidence type="ECO:0000259" key="2">
    <source>
        <dbReference type="Pfam" id="PF12671"/>
    </source>
</evidence>
<dbReference type="EMBL" id="JAQLWO010000060">
    <property type="protein sequence ID" value="MDB7908971.1"/>
    <property type="molecule type" value="Genomic_DNA"/>
</dbReference>
<accession>A0AAW6CCJ2</accession>
<dbReference type="RefSeq" id="WP_271909104.1">
    <property type="nucleotide sequence ID" value="NZ_JAQLWN010000052.1"/>
</dbReference>
<organism evidence="3 4">
    <name type="scientific">Flavonifractor plautii</name>
    <name type="common">Fusobacterium plautii</name>
    <dbReference type="NCBI Taxonomy" id="292800"/>
    <lineage>
        <taxon>Bacteria</taxon>
        <taxon>Bacillati</taxon>
        <taxon>Bacillota</taxon>
        <taxon>Clostridia</taxon>
        <taxon>Eubacteriales</taxon>
        <taxon>Oscillospiraceae</taxon>
        <taxon>Flavonifractor</taxon>
    </lineage>
</organism>
<protein>
    <submittedName>
        <fullName evidence="3">Amidase domain-containing protein</fullName>
    </submittedName>
</protein>